<dbReference type="Proteomes" id="UP000596145">
    <property type="component" value="Chromosome"/>
</dbReference>
<feature type="transmembrane region" description="Helical" evidence="7">
    <location>
        <begin position="181"/>
        <end position="200"/>
    </location>
</feature>
<keyword evidence="3" id="KW-1003">Cell membrane</keyword>
<dbReference type="GeneID" id="92760644"/>
<dbReference type="Gene3D" id="1.10.3720.10">
    <property type="entry name" value="MetI-like"/>
    <property type="match status" value="1"/>
</dbReference>
<sequence>MIRQLLRIGVRFVGTVFASSILIFLALRVVPGDPAEIALGVNATPELLAKKRAELGTDRPLLTQYVDWVSGLFTGDFGKSLTSSQDISPLITDRLQVSLILVTTALIIAVAIAVPLGMWAALRARKIDGVLITAASQVGIAIPSFLAAILLVTVFSVQLGWLPANGWMPPGWNFGAFVSRLILPVLALAAVQAAIITRYVRNAVLDILNDDFLRTARAKGQTRWQALVKDGLRNAALPVITVTGVQLAGLVVGAVVIERVFAIPGLGAFLLDSVTNRDLPAVQSAVLVLVVFTLAINTIVDLCYTIIDPRVRRVRA</sequence>
<dbReference type="PANTHER" id="PTHR43163">
    <property type="entry name" value="DIPEPTIDE TRANSPORT SYSTEM PERMEASE PROTEIN DPPB-RELATED"/>
    <property type="match status" value="1"/>
</dbReference>
<dbReference type="AlphaFoldDB" id="A0A7T4EHK7"/>
<dbReference type="CDD" id="cd06261">
    <property type="entry name" value="TM_PBP2"/>
    <property type="match status" value="1"/>
</dbReference>
<evidence type="ECO:0000256" key="3">
    <source>
        <dbReference type="ARBA" id="ARBA00022475"/>
    </source>
</evidence>
<evidence type="ECO:0000313" key="10">
    <source>
        <dbReference type="Proteomes" id="UP000596145"/>
    </source>
</evidence>
<evidence type="ECO:0000256" key="7">
    <source>
        <dbReference type="RuleBase" id="RU363032"/>
    </source>
</evidence>
<name>A0A7T4EHK7_9CORY</name>
<dbReference type="RefSeq" id="WP_084036756.1">
    <property type="nucleotide sequence ID" value="NZ_CP066007.1"/>
</dbReference>
<feature type="transmembrane region" description="Helical" evidence="7">
    <location>
        <begin position="235"/>
        <end position="261"/>
    </location>
</feature>
<feature type="transmembrane region" description="Helical" evidence="7">
    <location>
        <begin position="99"/>
        <end position="122"/>
    </location>
</feature>
<dbReference type="Pfam" id="PF19300">
    <property type="entry name" value="BPD_transp_1_N"/>
    <property type="match status" value="1"/>
</dbReference>
<dbReference type="InterPro" id="IPR045621">
    <property type="entry name" value="BPD_transp_1_N"/>
</dbReference>
<accession>A0A7T4EHK7</accession>
<feature type="transmembrane region" description="Helical" evidence="7">
    <location>
        <begin position="134"/>
        <end position="161"/>
    </location>
</feature>
<evidence type="ECO:0000259" key="8">
    <source>
        <dbReference type="PROSITE" id="PS50928"/>
    </source>
</evidence>
<dbReference type="EMBL" id="CP066007">
    <property type="protein sequence ID" value="QQB47494.1"/>
    <property type="molecule type" value="Genomic_DNA"/>
</dbReference>
<keyword evidence="2 7" id="KW-0813">Transport</keyword>
<dbReference type="PROSITE" id="PS50928">
    <property type="entry name" value="ABC_TM1"/>
    <property type="match status" value="1"/>
</dbReference>
<reference evidence="9 10" key="1">
    <citation type="submission" date="2020-12" db="EMBL/GenBank/DDBJ databases">
        <title>FDA dAtabase for Regulatory Grade micrObial Sequences (FDA-ARGOS): Supporting development and validation of Infectious Disease Dx tests.</title>
        <authorList>
            <person name="Sproer C."/>
            <person name="Gronow S."/>
            <person name="Severitt S."/>
            <person name="Schroder I."/>
            <person name="Tallon L."/>
            <person name="Sadzewicz L."/>
            <person name="Zhao X."/>
            <person name="Boylan J."/>
            <person name="Ott S."/>
            <person name="Bowen H."/>
            <person name="Vavikolanu K."/>
            <person name="Mehta A."/>
            <person name="Aluvathingal J."/>
            <person name="Nadendla S."/>
            <person name="Lowell S."/>
            <person name="Myers T."/>
            <person name="Yan Y."/>
            <person name="Sichtig H."/>
        </authorList>
    </citation>
    <scope>NUCLEOTIDE SEQUENCE [LARGE SCALE GENOMIC DNA]</scope>
    <source>
        <strain evidence="9 10">FDAARGOS_1053</strain>
    </source>
</reference>
<keyword evidence="5 7" id="KW-1133">Transmembrane helix</keyword>
<evidence type="ECO:0000313" key="9">
    <source>
        <dbReference type="EMBL" id="QQB47494.1"/>
    </source>
</evidence>
<dbReference type="PANTHER" id="PTHR43163:SF6">
    <property type="entry name" value="DIPEPTIDE TRANSPORT SYSTEM PERMEASE PROTEIN DPPB-RELATED"/>
    <property type="match status" value="1"/>
</dbReference>
<dbReference type="Pfam" id="PF00528">
    <property type="entry name" value="BPD_transp_1"/>
    <property type="match status" value="1"/>
</dbReference>
<protein>
    <submittedName>
        <fullName evidence="9">ABC transporter permease</fullName>
    </submittedName>
</protein>
<comment type="subcellular location">
    <subcellularLocation>
        <location evidence="1 7">Cell membrane</location>
        <topology evidence="1 7">Multi-pass membrane protein</topology>
    </subcellularLocation>
</comment>
<feature type="transmembrane region" description="Helical" evidence="7">
    <location>
        <begin position="12"/>
        <end position="30"/>
    </location>
</feature>
<keyword evidence="4 7" id="KW-0812">Transmembrane</keyword>
<proteinExistence type="inferred from homology"/>
<evidence type="ECO:0000256" key="4">
    <source>
        <dbReference type="ARBA" id="ARBA00022692"/>
    </source>
</evidence>
<comment type="similarity">
    <text evidence="7">Belongs to the binding-protein-dependent transport system permease family.</text>
</comment>
<evidence type="ECO:0000256" key="6">
    <source>
        <dbReference type="ARBA" id="ARBA00023136"/>
    </source>
</evidence>
<feature type="transmembrane region" description="Helical" evidence="7">
    <location>
        <begin position="281"/>
        <end position="307"/>
    </location>
</feature>
<gene>
    <name evidence="9" type="ORF">I6I10_06345</name>
</gene>
<evidence type="ECO:0000256" key="1">
    <source>
        <dbReference type="ARBA" id="ARBA00004651"/>
    </source>
</evidence>
<dbReference type="GO" id="GO:0055085">
    <property type="term" value="P:transmembrane transport"/>
    <property type="evidence" value="ECO:0007669"/>
    <property type="project" value="InterPro"/>
</dbReference>
<organism evidence="9 10">
    <name type="scientific">Corynebacterium glucuronolyticum</name>
    <dbReference type="NCBI Taxonomy" id="39791"/>
    <lineage>
        <taxon>Bacteria</taxon>
        <taxon>Bacillati</taxon>
        <taxon>Actinomycetota</taxon>
        <taxon>Actinomycetes</taxon>
        <taxon>Mycobacteriales</taxon>
        <taxon>Corynebacteriaceae</taxon>
        <taxon>Corynebacterium</taxon>
    </lineage>
</organism>
<evidence type="ECO:0000256" key="2">
    <source>
        <dbReference type="ARBA" id="ARBA00022448"/>
    </source>
</evidence>
<evidence type="ECO:0000256" key="5">
    <source>
        <dbReference type="ARBA" id="ARBA00022989"/>
    </source>
</evidence>
<dbReference type="OrthoDB" id="147639at2"/>
<dbReference type="InterPro" id="IPR035906">
    <property type="entry name" value="MetI-like_sf"/>
</dbReference>
<dbReference type="SUPFAM" id="SSF161098">
    <property type="entry name" value="MetI-like"/>
    <property type="match status" value="1"/>
</dbReference>
<dbReference type="InterPro" id="IPR000515">
    <property type="entry name" value="MetI-like"/>
</dbReference>
<dbReference type="GO" id="GO:0005886">
    <property type="term" value="C:plasma membrane"/>
    <property type="evidence" value="ECO:0007669"/>
    <property type="project" value="UniProtKB-SubCell"/>
</dbReference>
<feature type="domain" description="ABC transmembrane type-1" evidence="8">
    <location>
        <begin position="95"/>
        <end position="300"/>
    </location>
</feature>
<keyword evidence="6 7" id="KW-0472">Membrane</keyword>